<dbReference type="Pfam" id="PF00067">
    <property type="entry name" value="p450"/>
    <property type="match status" value="1"/>
</dbReference>
<accession>A0A427ADZ7</accession>
<name>A0A427ADZ7_ENSVE</name>
<protein>
    <submittedName>
        <fullName evidence="2">Uncharacterized protein</fullName>
    </submittedName>
</protein>
<feature type="region of interest" description="Disordered" evidence="1">
    <location>
        <begin position="37"/>
        <end position="76"/>
    </location>
</feature>
<dbReference type="Proteomes" id="UP000287651">
    <property type="component" value="Unassembled WGS sequence"/>
</dbReference>
<dbReference type="GO" id="GO:0005506">
    <property type="term" value="F:iron ion binding"/>
    <property type="evidence" value="ECO:0007669"/>
    <property type="project" value="InterPro"/>
</dbReference>
<dbReference type="AlphaFoldDB" id="A0A427ADZ7"/>
<sequence>MAFNLSSSLLQVAHISSQPRLQPKALAAASSRRPLLYHKAESPTHLRSTPSLPLRPTGRSFRCSSSSNGRGDEDQAVKEVEKRRAELAARIASGEFTAQQPGWAGNGSGERLEIPQARGSVDAVAGQAFFIPLYELFLTYGGIFRLNFGPKVGNGEFRAVYVALREAEMRSTSPIPTWEIPIWKDISPRQRKVSEALKLINTTLDDLIAICKVSSKQLRDDLMTMLIAGHETSAAVLTWTFYLLSKVSIL</sequence>
<organism evidence="2 3">
    <name type="scientific">Ensete ventricosum</name>
    <name type="common">Abyssinian banana</name>
    <name type="synonym">Musa ensete</name>
    <dbReference type="NCBI Taxonomy" id="4639"/>
    <lineage>
        <taxon>Eukaryota</taxon>
        <taxon>Viridiplantae</taxon>
        <taxon>Streptophyta</taxon>
        <taxon>Embryophyta</taxon>
        <taxon>Tracheophyta</taxon>
        <taxon>Spermatophyta</taxon>
        <taxon>Magnoliopsida</taxon>
        <taxon>Liliopsida</taxon>
        <taxon>Zingiberales</taxon>
        <taxon>Musaceae</taxon>
        <taxon>Ensete</taxon>
    </lineage>
</organism>
<gene>
    <name evidence="2" type="ORF">B296_00022687</name>
</gene>
<dbReference type="InterPro" id="IPR001128">
    <property type="entry name" value="Cyt_P450"/>
</dbReference>
<dbReference type="EMBL" id="AMZH03002758">
    <property type="protein sequence ID" value="RRT74485.1"/>
    <property type="molecule type" value="Genomic_DNA"/>
</dbReference>
<evidence type="ECO:0000256" key="1">
    <source>
        <dbReference type="SAM" id="MobiDB-lite"/>
    </source>
</evidence>
<dbReference type="Gene3D" id="1.10.630.10">
    <property type="entry name" value="Cytochrome P450"/>
    <property type="match status" value="1"/>
</dbReference>
<comment type="caution">
    <text evidence="2">The sequence shown here is derived from an EMBL/GenBank/DDBJ whole genome shotgun (WGS) entry which is preliminary data.</text>
</comment>
<reference evidence="2 3" key="1">
    <citation type="journal article" date="2014" name="Agronomy (Basel)">
        <title>A Draft Genome Sequence for Ensete ventricosum, the Drought-Tolerant Tree Against Hunger.</title>
        <authorList>
            <person name="Harrison J."/>
            <person name="Moore K.A."/>
            <person name="Paszkiewicz K."/>
            <person name="Jones T."/>
            <person name="Grant M."/>
            <person name="Ambacheew D."/>
            <person name="Muzemil S."/>
            <person name="Studholme D.J."/>
        </authorList>
    </citation>
    <scope>NUCLEOTIDE SEQUENCE [LARGE SCALE GENOMIC DNA]</scope>
</reference>
<dbReference type="GO" id="GO:0016705">
    <property type="term" value="F:oxidoreductase activity, acting on paired donors, with incorporation or reduction of molecular oxygen"/>
    <property type="evidence" value="ECO:0007669"/>
    <property type="project" value="InterPro"/>
</dbReference>
<dbReference type="GO" id="GO:0004497">
    <property type="term" value="F:monooxygenase activity"/>
    <property type="evidence" value="ECO:0007669"/>
    <property type="project" value="InterPro"/>
</dbReference>
<evidence type="ECO:0000313" key="3">
    <source>
        <dbReference type="Proteomes" id="UP000287651"/>
    </source>
</evidence>
<proteinExistence type="predicted"/>
<dbReference type="InterPro" id="IPR036396">
    <property type="entry name" value="Cyt_P450_sf"/>
</dbReference>
<dbReference type="GO" id="GO:0020037">
    <property type="term" value="F:heme binding"/>
    <property type="evidence" value="ECO:0007669"/>
    <property type="project" value="InterPro"/>
</dbReference>
<evidence type="ECO:0000313" key="2">
    <source>
        <dbReference type="EMBL" id="RRT74485.1"/>
    </source>
</evidence>
<dbReference type="SUPFAM" id="SSF48264">
    <property type="entry name" value="Cytochrome P450"/>
    <property type="match status" value="1"/>
</dbReference>